<dbReference type="AlphaFoldDB" id="A0A173VYW8"/>
<reference evidence="1 2" key="1">
    <citation type="submission" date="2015-09" db="EMBL/GenBank/DDBJ databases">
        <authorList>
            <consortium name="Pathogen Informatics"/>
        </authorList>
    </citation>
    <scope>NUCLEOTIDE SEQUENCE [LARGE SCALE GENOMIC DNA]</scope>
    <source>
        <strain evidence="1 2">2789STDY5608872</strain>
    </source>
</reference>
<proteinExistence type="predicted"/>
<dbReference type="SUPFAM" id="SSF56784">
    <property type="entry name" value="HAD-like"/>
    <property type="match status" value="1"/>
</dbReference>
<dbReference type="PANTHER" id="PTHR43481">
    <property type="entry name" value="FRUCTOSE-1-PHOSPHATE PHOSPHATASE"/>
    <property type="match status" value="1"/>
</dbReference>
<dbReference type="Proteomes" id="UP000095591">
    <property type="component" value="Unassembled WGS sequence"/>
</dbReference>
<keyword evidence="1" id="KW-0378">Hydrolase</keyword>
<accession>A0A173VYW8</accession>
<evidence type="ECO:0000313" key="1">
    <source>
        <dbReference type="EMBL" id="CUN32284.1"/>
    </source>
</evidence>
<name>A0A173VYW8_PARDI</name>
<dbReference type="NCBIfam" id="TIGR01509">
    <property type="entry name" value="HAD-SF-IA-v3"/>
    <property type="match status" value="1"/>
</dbReference>
<evidence type="ECO:0000313" key="2">
    <source>
        <dbReference type="Proteomes" id="UP000095591"/>
    </source>
</evidence>
<dbReference type="SFLD" id="SFLDS00003">
    <property type="entry name" value="Haloacid_Dehalogenase"/>
    <property type="match status" value="1"/>
</dbReference>
<dbReference type="RefSeq" id="WP_044545036.1">
    <property type="nucleotide sequence ID" value="NZ_CDRH01000133.1"/>
</dbReference>
<dbReference type="GO" id="GO:0050308">
    <property type="term" value="F:sugar-phosphatase activity"/>
    <property type="evidence" value="ECO:0007669"/>
    <property type="project" value="TreeGrafter"/>
</dbReference>
<dbReference type="InterPro" id="IPR041492">
    <property type="entry name" value="HAD_2"/>
</dbReference>
<dbReference type="Gene3D" id="1.10.150.240">
    <property type="entry name" value="Putative phosphatase, domain 2"/>
    <property type="match status" value="1"/>
</dbReference>
<sequence length="251" mass="28314">MIQEAIIRYLRKHRQESLSPKAVLFDMDGVLYDSMRFHARAWHEVATLHQLTSRPEDFYMFEGRTGESTINELYQRTFQRGATAEEKQTIYKEKADLFNTYNDGAPVTGAAEVLKEVEASGLQRLVVTGSGQHSLIDKLNHTYPGHFNREKMVTAFDVKYGKPHPEPYLMGLQKAHAKPNEAFVVENAPMGVEAAVAANIFTIAVNTGPLPDQVLLDAGADLLYPDMENLAKDWKQIIKLAKSTRLNEYSK</sequence>
<protein>
    <submittedName>
        <fullName evidence="1">Phosphatase YfbT</fullName>
        <ecNumber evidence="1">3.1.3.-</ecNumber>
    </submittedName>
</protein>
<dbReference type="InterPro" id="IPR051806">
    <property type="entry name" value="HAD-like_SPP"/>
</dbReference>
<dbReference type="SFLD" id="SFLDG01135">
    <property type="entry name" value="C1.5.6:_HAD__Beta-PGM__Phospha"/>
    <property type="match status" value="1"/>
</dbReference>
<dbReference type="EC" id="3.1.3.-" evidence="1"/>
<gene>
    <name evidence="1" type="primary">yfbT_2</name>
    <name evidence="1" type="ORF">ERS852429_03981</name>
</gene>
<organism evidence="1 2">
    <name type="scientific">Parabacteroides distasonis</name>
    <dbReference type="NCBI Taxonomy" id="823"/>
    <lineage>
        <taxon>Bacteria</taxon>
        <taxon>Pseudomonadati</taxon>
        <taxon>Bacteroidota</taxon>
        <taxon>Bacteroidia</taxon>
        <taxon>Bacteroidales</taxon>
        <taxon>Tannerellaceae</taxon>
        <taxon>Parabacteroides</taxon>
    </lineage>
</organism>
<dbReference type="PANTHER" id="PTHR43481:SF4">
    <property type="entry name" value="GLYCEROL-1-PHOSPHATE PHOSPHOHYDROLASE 1-RELATED"/>
    <property type="match status" value="1"/>
</dbReference>
<dbReference type="InterPro" id="IPR023198">
    <property type="entry name" value="PGP-like_dom2"/>
</dbReference>
<dbReference type="InterPro" id="IPR006439">
    <property type="entry name" value="HAD-SF_hydro_IA"/>
</dbReference>
<dbReference type="Gene3D" id="3.40.50.1000">
    <property type="entry name" value="HAD superfamily/HAD-like"/>
    <property type="match status" value="1"/>
</dbReference>
<dbReference type="InterPro" id="IPR023214">
    <property type="entry name" value="HAD_sf"/>
</dbReference>
<dbReference type="SFLD" id="SFLDG01129">
    <property type="entry name" value="C1.5:_HAD__Beta-PGM__Phosphata"/>
    <property type="match status" value="1"/>
</dbReference>
<dbReference type="Pfam" id="PF13419">
    <property type="entry name" value="HAD_2"/>
    <property type="match status" value="1"/>
</dbReference>
<dbReference type="InterPro" id="IPR036412">
    <property type="entry name" value="HAD-like_sf"/>
</dbReference>
<dbReference type="EMBL" id="CYXP01000011">
    <property type="protein sequence ID" value="CUN32284.1"/>
    <property type="molecule type" value="Genomic_DNA"/>
</dbReference>